<feature type="binding site" evidence="7">
    <location>
        <begin position="99"/>
        <end position="100"/>
    </location>
    <ligand>
        <name>substrate</name>
    </ligand>
</feature>
<protein>
    <recommendedName>
        <fullName evidence="2 7">Glutamate racemase</fullName>
        <ecNumber evidence="2 7">5.1.1.3</ecNumber>
    </recommendedName>
</protein>
<dbReference type="InterPro" id="IPR015942">
    <property type="entry name" value="Asp/Glu/hydantoin_racemase"/>
</dbReference>
<gene>
    <name evidence="7 8" type="primary">murI</name>
    <name evidence="8" type="ORF">C4544_01295</name>
</gene>
<dbReference type="AlphaFoldDB" id="A0A419DFK1"/>
<dbReference type="PANTHER" id="PTHR21198">
    <property type="entry name" value="GLUTAMATE RACEMASE"/>
    <property type="match status" value="1"/>
</dbReference>
<feature type="binding site" evidence="7">
    <location>
        <begin position="67"/>
        <end position="68"/>
    </location>
    <ligand>
        <name>substrate</name>
    </ligand>
</feature>
<dbReference type="Gene3D" id="3.40.50.1860">
    <property type="match status" value="2"/>
</dbReference>
<evidence type="ECO:0000256" key="2">
    <source>
        <dbReference type="ARBA" id="ARBA00013090"/>
    </source>
</evidence>
<keyword evidence="6 7" id="KW-0961">Cell wall biogenesis/degradation</keyword>
<dbReference type="PANTHER" id="PTHR21198:SF3">
    <property type="entry name" value="GLUTAMATE RACEMASE"/>
    <property type="match status" value="1"/>
</dbReference>
<evidence type="ECO:0000256" key="7">
    <source>
        <dbReference type="HAMAP-Rule" id="MF_00258"/>
    </source>
</evidence>
<keyword evidence="3 7" id="KW-0133">Cell shape</keyword>
<comment type="catalytic activity">
    <reaction evidence="1 7">
        <text>L-glutamate = D-glutamate</text>
        <dbReference type="Rhea" id="RHEA:12813"/>
        <dbReference type="ChEBI" id="CHEBI:29985"/>
        <dbReference type="ChEBI" id="CHEBI:29986"/>
        <dbReference type="EC" id="5.1.1.3"/>
    </reaction>
</comment>
<dbReference type="InterPro" id="IPR004391">
    <property type="entry name" value="Glu_race"/>
</dbReference>
<dbReference type="GO" id="GO:0008881">
    <property type="term" value="F:glutamate racemase activity"/>
    <property type="evidence" value="ECO:0007669"/>
    <property type="project" value="UniProtKB-UniRule"/>
</dbReference>
<evidence type="ECO:0000256" key="1">
    <source>
        <dbReference type="ARBA" id="ARBA00001602"/>
    </source>
</evidence>
<name>A0A419DFK1_9BACT</name>
<dbReference type="NCBIfam" id="TIGR00067">
    <property type="entry name" value="glut_race"/>
    <property type="match status" value="1"/>
</dbReference>
<feature type="active site" description="Proton donor/acceptor" evidence="7">
    <location>
        <position position="201"/>
    </location>
</feature>
<dbReference type="GO" id="GO:0009252">
    <property type="term" value="P:peptidoglycan biosynthetic process"/>
    <property type="evidence" value="ECO:0007669"/>
    <property type="project" value="UniProtKB-UniRule"/>
</dbReference>
<evidence type="ECO:0000256" key="4">
    <source>
        <dbReference type="ARBA" id="ARBA00022984"/>
    </source>
</evidence>
<evidence type="ECO:0000313" key="9">
    <source>
        <dbReference type="Proteomes" id="UP000285655"/>
    </source>
</evidence>
<dbReference type="Proteomes" id="UP000285655">
    <property type="component" value="Unassembled WGS sequence"/>
</dbReference>
<proteinExistence type="inferred from homology"/>
<organism evidence="8 9">
    <name type="scientific">candidate division WS5 bacterium</name>
    <dbReference type="NCBI Taxonomy" id="2093353"/>
    <lineage>
        <taxon>Bacteria</taxon>
        <taxon>candidate division WS5</taxon>
    </lineage>
</organism>
<evidence type="ECO:0000256" key="6">
    <source>
        <dbReference type="ARBA" id="ARBA00023316"/>
    </source>
</evidence>
<comment type="caution">
    <text evidence="8">The sequence shown here is derived from an EMBL/GenBank/DDBJ whole genome shotgun (WGS) entry which is preliminary data.</text>
</comment>
<dbReference type="UniPathway" id="UPA00219"/>
<dbReference type="EC" id="5.1.1.3" evidence="2 7"/>
<dbReference type="SUPFAM" id="SSF53681">
    <property type="entry name" value="Aspartate/glutamate racemase"/>
    <property type="match status" value="2"/>
</dbReference>
<feature type="active site" description="Proton donor/acceptor" evidence="7">
    <location>
        <position position="98"/>
    </location>
</feature>
<accession>A0A419DFK1</accession>
<dbReference type="InterPro" id="IPR001920">
    <property type="entry name" value="Asp/Glu_race"/>
</dbReference>
<evidence type="ECO:0000313" key="8">
    <source>
        <dbReference type="EMBL" id="RJO61903.1"/>
    </source>
</evidence>
<evidence type="ECO:0000256" key="3">
    <source>
        <dbReference type="ARBA" id="ARBA00022960"/>
    </source>
</evidence>
<feature type="binding site" evidence="7">
    <location>
        <begin position="35"/>
        <end position="36"/>
    </location>
    <ligand>
        <name>substrate</name>
    </ligand>
</feature>
<evidence type="ECO:0000256" key="5">
    <source>
        <dbReference type="ARBA" id="ARBA00023235"/>
    </source>
</evidence>
<dbReference type="EMBL" id="QZJW01000007">
    <property type="protein sequence ID" value="RJO61903.1"/>
    <property type="molecule type" value="Genomic_DNA"/>
</dbReference>
<dbReference type="HAMAP" id="MF_00258">
    <property type="entry name" value="Glu_racemase"/>
    <property type="match status" value="1"/>
</dbReference>
<reference evidence="8 9" key="1">
    <citation type="journal article" date="2017" name="ISME J.">
        <title>Energy and carbon metabolisms in a deep terrestrial subsurface fluid microbial community.</title>
        <authorList>
            <person name="Momper L."/>
            <person name="Jungbluth S.P."/>
            <person name="Lee M.D."/>
            <person name="Amend J.P."/>
        </authorList>
    </citation>
    <scope>NUCLEOTIDE SEQUENCE [LARGE SCALE GENOMIC DNA]</scope>
    <source>
        <strain evidence="8">SURF_29</strain>
    </source>
</reference>
<dbReference type="GO" id="GO:0008360">
    <property type="term" value="P:regulation of cell shape"/>
    <property type="evidence" value="ECO:0007669"/>
    <property type="project" value="UniProtKB-KW"/>
</dbReference>
<keyword evidence="4 7" id="KW-0573">Peptidoglycan synthesis</keyword>
<comment type="similarity">
    <text evidence="7">Belongs to the aspartate/glutamate racemases family.</text>
</comment>
<dbReference type="Pfam" id="PF01177">
    <property type="entry name" value="Asp_Glu_race"/>
    <property type="match status" value="1"/>
</dbReference>
<dbReference type="GO" id="GO:0071555">
    <property type="term" value="P:cell wall organization"/>
    <property type="evidence" value="ECO:0007669"/>
    <property type="project" value="UniProtKB-KW"/>
</dbReference>
<sequence>MGKGFWNAGGRIYGDKFASSDYYLYFRNKMIGIFDSGIGGLSLYKKAKEEIPDKGFIYLSDSANFPYGEKTEEELLGLVRENIKLLQEMGAQVVLIACNSATVSSRGRIRKEFVIPIVGVEPGIKVAHDRFFGKKAVVLATERTVHTHQQLREDEYRDVKIVGANGLVSLIEQNFPNIQPDDLKNILDPKIKKEKVVVLGCTHYHLIKGLLEKIYPEKVFIAPEEAVIKQLKKISGFKSQSFSDIFLTTGDLGTFKVKLEAFLGKSCEVRKI</sequence>
<feature type="binding site" evidence="7">
    <location>
        <begin position="202"/>
        <end position="203"/>
    </location>
    <ligand>
        <name>substrate</name>
    </ligand>
</feature>
<comment type="function">
    <text evidence="7">Provides the (R)-glutamate required for cell wall biosynthesis.</text>
</comment>
<keyword evidence="5 7" id="KW-0413">Isomerase</keyword>
<comment type="pathway">
    <text evidence="7">Cell wall biogenesis; peptidoglycan biosynthesis.</text>
</comment>